<evidence type="ECO:0000313" key="1">
    <source>
        <dbReference type="EMBL" id="OMI33418.1"/>
    </source>
</evidence>
<accession>A0A1R1S570</accession>
<gene>
    <name evidence="1" type="ORF">SPAR_41544</name>
</gene>
<keyword evidence="2" id="KW-1185">Reference proteome</keyword>
<dbReference type="AlphaFoldDB" id="A0A1R1S570"/>
<dbReference type="Proteomes" id="UP000186168">
    <property type="component" value="Unassembled WGS sequence"/>
</dbReference>
<dbReference type="EMBL" id="ASQP01000536">
    <property type="protein sequence ID" value="OMI33418.1"/>
    <property type="molecule type" value="Genomic_DNA"/>
</dbReference>
<protein>
    <submittedName>
        <fullName evidence="1">Uncharacterized protein</fullName>
    </submittedName>
</protein>
<dbReference type="RefSeq" id="WP_065960700.1">
    <property type="nucleotide sequence ID" value="NZ_ASQP01000536.1"/>
</dbReference>
<proteinExistence type="predicted"/>
<name>A0A1R1S570_9ACTN</name>
<organism evidence="1 2">
    <name type="scientific">Streptomyces sparsogenes DSM 40356</name>
    <dbReference type="NCBI Taxonomy" id="1331668"/>
    <lineage>
        <taxon>Bacteria</taxon>
        <taxon>Bacillati</taxon>
        <taxon>Actinomycetota</taxon>
        <taxon>Actinomycetes</taxon>
        <taxon>Kitasatosporales</taxon>
        <taxon>Streptomycetaceae</taxon>
        <taxon>Streptomyces</taxon>
    </lineage>
</organism>
<sequence>MDVTSHRDLAEGLKSYGLSITAKRAHLYVANTLSASLAEEIFSQGGRCTTAWGYEIGERGDEIGTAHRLAYLLGAPPGVTA</sequence>
<evidence type="ECO:0000313" key="2">
    <source>
        <dbReference type="Proteomes" id="UP000186168"/>
    </source>
</evidence>
<dbReference type="STRING" id="67365.GCA_001704635_05434"/>
<comment type="caution">
    <text evidence="1">The sequence shown here is derived from an EMBL/GenBank/DDBJ whole genome shotgun (WGS) entry which is preliminary data.</text>
</comment>
<reference evidence="1 2" key="1">
    <citation type="submission" date="2013-05" db="EMBL/GenBank/DDBJ databases">
        <title>Genome sequence of Streptomyces sparsogenes DSM 40356.</title>
        <authorList>
            <person name="Coyne S."/>
            <person name="Seebeck F.P."/>
        </authorList>
    </citation>
    <scope>NUCLEOTIDE SEQUENCE [LARGE SCALE GENOMIC DNA]</scope>
    <source>
        <strain evidence="1 2">DSM 40356</strain>
    </source>
</reference>
<dbReference type="GeneID" id="96743033"/>